<proteinExistence type="predicted"/>
<feature type="chain" id="PRO_5003283713" evidence="1">
    <location>
        <begin position="22"/>
        <end position="316"/>
    </location>
</feature>
<dbReference type="PATRIC" id="fig|991905.3.peg.1083"/>
<dbReference type="PANTHER" id="PTHR36505:SF1">
    <property type="entry name" value="BLR1072 PROTEIN"/>
    <property type="match status" value="1"/>
</dbReference>
<dbReference type="InterPro" id="IPR011033">
    <property type="entry name" value="PRC_barrel-like_sf"/>
</dbReference>
<feature type="signal peptide" evidence="1">
    <location>
        <begin position="1"/>
        <end position="21"/>
    </location>
</feature>
<dbReference type="KEGG" id="pgv:SL003B_1062"/>
<feature type="domain" description="PRC-barrel" evidence="2">
    <location>
        <begin position="215"/>
        <end position="284"/>
    </location>
</feature>
<dbReference type="STRING" id="991905.SL003B_1062"/>
<dbReference type="Pfam" id="PF05239">
    <property type="entry name" value="PRC"/>
    <property type="match status" value="2"/>
</dbReference>
<accession>F2IYP4</accession>
<protein>
    <submittedName>
        <fullName evidence="3">PRC-barrel domain protein</fullName>
    </submittedName>
</protein>
<dbReference type="EMBL" id="CP002568">
    <property type="protein sequence ID" value="ADZ69491.1"/>
    <property type="molecule type" value="Genomic_DNA"/>
</dbReference>
<dbReference type="Gene3D" id="2.30.30.240">
    <property type="entry name" value="PRC-barrel domain"/>
    <property type="match status" value="2"/>
</dbReference>
<dbReference type="RefSeq" id="WP_013651808.1">
    <property type="nucleotide sequence ID" value="NC_015259.1"/>
</dbReference>
<keyword evidence="4" id="KW-1185">Reference proteome</keyword>
<name>F2IYP4_POLGS</name>
<evidence type="ECO:0000259" key="2">
    <source>
        <dbReference type="Pfam" id="PF05239"/>
    </source>
</evidence>
<reference evidence="3 4" key="1">
    <citation type="journal article" date="2011" name="J. Bacteriol.">
        <title>Complete genome sequence of Polymorphum gilvum SL003B-26A1T, a crude oil-degrading bacterium from oil-polluted saline soil.</title>
        <authorList>
            <person name="Li S.G."/>
            <person name="Tang Y.Q."/>
            <person name="Nie Y."/>
            <person name="Cai M."/>
            <person name="Wu X.L."/>
        </authorList>
    </citation>
    <scope>NUCLEOTIDE SEQUENCE [LARGE SCALE GENOMIC DNA]</scope>
    <source>
        <strain evidence="4">LMG 25793 / CGMCC 1.9160 / SL003B-26A1</strain>
    </source>
</reference>
<organism evidence="3 4">
    <name type="scientific">Polymorphum gilvum (strain LMG 25793 / CGMCC 1.9160 / SL003B-26A1)</name>
    <dbReference type="NCBI Taxonomy" id="991905"/>
    <lineage>
        <taxon>Bacteria</taxon>
        <taxon>Pseudomonadati</taxon>
        <taxon>Pseudomonadota</taxon>
        <taxon>Alphaproteobacteria</taxon>
        <taxon>Rhodobacterales</taxon>
        <taxon>Paracoccaceae</taxon>
        <taxon>Polymorphum</taxon>
    </lineage>
</organism>
<evidence type="ECO:0000313" key="3">
    <source>
        <dbReference type="EMBL" id="ADZ69491.1"/>
    </source>
</evidence>
<dbReference type="AlphaFoldDB" id="F2IYP4"/>
<dbReference type="PANTHER" id="PTHR36505">
    <property type="entry name" value="BLR1072 PROTEIN"/>
    <property type="match status" value="1"/>
</dbReference>
<feature type="domain" description="PRC-barrel" evidence="2">
    <location>
        <begin position="49"/>
        <end position="127"/>
    </location>
</feature>
<dbReference type="Proteomes" id="UP000008130">
    <property type="component" value="Chromosome"/>
</dbReference>
<sequence length="316" mass="34034">MLRKLLATTAVVTLISVPAFAETQTTAPAQNNTSVYMFDMNGLANAQMRGYLASNLIGKPVHVSSAEDAERVGEINDIVIGETGEVRAAIVGVGGFLGIGEKDVAVDFGRLTMVATDEDEFRVTTDATREELEAAPAYERPDYIPMGETMSSVRRDVTGAMDDAGTGVREEAAEIRQSLAETREDVRNEALNEGLSDRERWLADKTEIQQGAIDSERLIGATVYDVAWNDLGEVGEVVLTVDGQIEAAVIDVGGFLGIGAKPVAVAFESLRFFEDEGGTLYVAAPFTEEQLDQAASYDADTYQSERDSMLLIGMAR</sequence>
<dbReference type="eggNOG" id="COG3861">
    <property type="taxonomic scope" value="Bacteria"/>
</dbReference>
<dbReference type="SUPFAM" id="SSF50346">
    <property type="entry name" value="PRC-barrel domain"/>
    <property type="match status" value="2"/>
</dbReference>
<keyword evidence="1" id="KW-0732">Signal</keyword>
<evidence type="ECO:0000256" key="1">
    <source>
        <dbReference type="SAM" id="SignalP"/>
    </source>
</evidence>
<dbReference type="InterPro" id="IPR027275">
    <property type="entry name" value="PRC-brl_dom"/>
</dbReference>
<evidence type="ECO:0000313" key="4">
    <source>
        <dbReference type="Proteomes" id="UP000008130"/>
    </source>
</evidence>
<gene>
    <name evidence="3" type="ordered locus">SL003B_1062</name>
</gene>
<dbReference type="HOGENOM" id="CLU_051335_1_0_5"/>
<dbReference type="OrthoDB" id="7876889at2"/>